<dbReference type="InterPro" id="IPR020846">
    <property type="entry name" value="MFS_dom"/>
</dbReference>
<feature type="transmembrane region" description="Helical" evidence="8">
    <location>
        <begin position="162"/>
        <end position="182"/>
    </location>
</feature>
<comment type="subcellular location">
    <subcellularLocation>
        <location evidence="8">Cell inner membrane</location>
        <topology evidence="8">Multi-pass membrane protein</topology>
    </subcellularLocation>
    <subcellularLocation>
        <location evidence="1">Cell membrane</location>
        <topology evidence="1">Multi-pass membrane protein</topology>
    </subcellularLocation>
</comment>
<dbReference type="Pfam" id="PF07690">
    <property type="entry name" value="MFS_1"/>
    <property type="match status" value="1"/>
</dbReference>
<dbReference type="Gene3D" id="1.20.1720.10">
    <property type="entry name" value="Multidrug resistance protein D"/>
    <property type="match status" value="1"/>
</dbReference>
<feature type="transmembrane region" description="Helical" evidence="8">
    <location>
        <begin position="278"/>
        <end position="300"/>
    </location>
</feature>
<sequence length="402" mass="42354">MQISLFRAAIVLGLMSTVGPFAIDMYLPALPAIADDLSVAQTTVQATIITYFAAFGIAQLVYGPWADQSGRKRPIMVGLGIFIIGSLGCALAANIETLLAWRFVQGLGAAVVMVIPRAIIRDLHTGPEAARLMALIMMVISVSPMLAPLAGSGVIAIGNWRWIFYFLCGAALASVLLAHFMLPETLPIEKRIPINLRALTRGSKTLLGDPYFMMLTLIGAFGMGSFFVFLSSAAFVYTEQFGLSPVQFSLAFAVNAIGFFSASQFAGPLGERITMGRVVFWGTTIFTFFAVLLLGLAVAGFATLPVIIVCLFFANAGLGLVIPSTMVMALDPHGEIAGLASSLGGAMQMILGGLIIVAAAPFFDGTALPMIGAIALCAIAAFVCAQLVLRRQKQVRSVSVGG</sequence>
<comment type="caution">
    <text evidence="10">The sequence shown here is derived from an EMBL/GenBank/DDBJ whole genome shotgun (WGS) entry which is preliminary data.</text>
</comment>
<dbReference type="CDD" id="cd17320">
    <property type="entry name" value="MFS_MdfA_MDR_like"/>
    <property type="match status" value="1"/>
</dbReference>
<keyword evidence="8" id="KW-0997">Cell inner membrane</keyword>
<keyword evidence="4" id="KW-1003">Cell membrane</keyword>
<keyword evidence="11" id="KW-1185">Reference proteome</keyword>
<dbReference type="PANTHER" id="PTHR23502:SF132">
    <property type="entry name" value="POLYAMINE TRANSPORTER 2-RELATED"/>
    <property type="match status" value="1"/>
</dbReference>
<feature type="domain" description="Major facilitator superfamily (MFS) profile" evidence="9">
    <location>
        <begin position="8"/>
        <end position="393"/>
    </location>
</feature>
<feature type="transmembrane region" description="Helical" evidence="8">
    <location>
        <begin position="43"/>
        <end position="62"/>
    </location>
</feature>
<dbReference type="InterPro" id="IPR011701">
    <property type="entry name" value="MFS"/>
</dbReference>
<organism evidence="10 11">
    <name type="scientific">Paramylibacter ulvae</name>
    <dbReference type="NCBI Taxonomy" id="1651968"/>
    <lineage>
        <taxon>Bacteria</taxon>
        <taxon>Pseudomonadati</taxon>
        <taxon>Pseudomonadota</taxon>
        <taxon>Alphaproteobacteria</taxon>
        <taxon>Rhodobacterales</taxon>
        <taxon>Paracoccaceae</taxon>
        <taxon>Paramylibacter</taxon>
    </lineage>
</organism>
<evidence type="ECO:0000256" key="3">
    <source>
        <dbReference type="ARBA" id="ARBA00022448"/>
    </source>
</evidence>
<dbReference type="Proteomes" id="UP000634455">
    <property type="component" value="Unassembled WGS sequence"/>
</dbReference>
<protein>
    <recommendedName>
        <fullName evidence="8">Bcr/CflA family efflux transporter</fullName>
    </recommendedName>
</protein>
<dbReference type="PROSITE" id="PS50850">
    <property type="entry name" value="MFS"/>
    <property type="match status" value="1"/>
</dbReference>
<keyword evidence="7 8" id="KW-0472">Membrane</keyword>
<dbReference type="PANTHER" id="PTHR23502">
    <property type="entry name" value="MAJOR FACILITATOR SUPERFAMILY"/>
    <property type="match status" value="1"/>
</dbReference>
<evidence type="ECO:0000256" key="5">
    <source>
        <dbReference type="ARBA" id="ARBA00022692"/>
    </source>
</evidence>
<feature type="transmembrane region" description="Helical" evidence="8">
    <location>
        <begin position="306"/>
        <end position="330"/>
    </location>
</feature>
<reference evidence="11" key="1">
    <citation type="journal article" date="2019" name="Int. J. Syst. Evol. Microbiol.">
        <title>The Global Catalogue of Microorganisms (GCM) 10K type strain sequencing project: providing services to taxonomists for standard genome sequencing and annotation.</title>
        <authorList>
            <consortium name="The Broad Institute Genomics Platform"/>
            <consortium name="The Broad Institute Genome Sequencing Center for Infectious Disease"/>
            <person name="Wu L."/>
            <person name="Ma J."/>
        </authorList>
    </citation>
    <scope>NUCLEOTIDE SEQUENCE [LARGE SCALE GENOMIC DNA]</scope>
    <source>
        <strain evidence="11">KCTC 32465</strain>
    </source>
</reference>
<comment type="similarity">
    <text evidence="2 8">Belongs to the major facilitator superfamily. Bcr/CmlA family.</text>
</comment>
<feature type="transmembrane region" description="Helical" evidence="8">
    <location>
        <begin position="74"/>
        <end position="93"/>
    </location>
</feature>
<evidence type="ECO:0000313" key="11">
    <source>
        <dbReference type="Proteomes" id="UP000634455"/>
    </source>
</evidence>
<feature type="transmembrane region" description="Helical" evidence="8">
    <location>
        <begin position="342"/>
        <end position="363"/>
    </location>
</feature>
<proteinExistence type="inferred from homology"/>
<dbReference type="EMBL" id="BMZF01000001">
    <property type="protein sequence ID" value="GHA45286.1"/>
    <property type="molecule type" value="Genomic_DNA"/>
</dbReference>
<feature type="transmembrane region" description="Helical" evidence="8">
    <location>
        <begin position="5"/>
        <end position="23"/>
    </location>
</feature>
<dbReference type="RefSeq" id="WP_189639232.1">
    <property type="nucleotide sequence ID" value="NZ_BMZF01000001.1"/>
</dbReference>
<evidence type="ECO:0000256" key="2">
    <source>
        <dbReference type="ARBA" id="ARBA00006236"/>
    </source>
</evidence>
<feature type="transmembrane region" description="Helical" evidence="8">
    <location>
        <begin position="132"/>
        <end position="156"/>
    </location>
</feature>
<keyword evidence="6 8" id="KW-1133">Transmembrane helix</keyword>
<evidence type="ECO:0000256" key="4">
    <source>
        <dbReference type="ARBA" id="ARBA00022475"/>
    </source>
</evidence>
<dbReference type="NCBIfam" id="TIGR00710">
    <property type="entry name" value="efflux_Bcr_CflA"/>
    <property type="match status" value="1"/>
</dbReference>
<evidence type="ECO:0000256" key="6">
    <source>
        <dbReference type="ARBA" id="ARBA00022989"/>
    </source>
</evidence>
<keyword evidence="5 8" id="KW-0812">Transmembrane</keyword>
<evidence type="ECO:0000313" key="10">
    <source>
        <dbReference type="EMBL" id="GHA45286.1"/>
    </source>
</evidence>
<evidence type="ECO:0000259" key="9">
    <source>
        <dbReference type="PROSITE" id="PS50850"/>
    </source>
</evidence>
<evidence type="ECO:0000256" key="8">
    <source>
        <dbReference type="RuleBase" id="RU365088"/>
    </source>
</evidence>
<evidence type="ECO:0000256" key="1">
    <source>
        <dbReference type="ARBA" id="ARBA00004651"/>
    </source>
</evidence>
<dbReference type="InterPro" id="IPR004812">
    <property type="entry name" value="Efflux_drug-R_Bcr/CmlA"/>
</dbReference>
<feature type="transmembrane region" description="Helical" evidence="8">
    <location>
        <begin position="369"/>
        <end position="389"/>
    </location>
</feature>
<keyword evidence="3 8" id="KW-0813">Transport</keyword>
<feature type="transmembrane region" description="Helical" evidence="8">
    <location>
        <begin position="248"/>
        <end position="266"/>
    </location>
</feature>
<name>A0ABQ3CYZ0_9RHOB</name>
<dbReference type="InterPro" id="IPR036259">
    <property type="entry name" value="MFS_trans_sf"/>
</dbReference>
<accession>A0ABQ3CYZ0</accession>
<gene>
    <name evidence="10" type="ORF">GCM10008927_07810</name>
</gene>
<evidence type="ECO:0000256" key="7">
    <source>
        <dbReference type="ARBA" id="ARBA00023136"/>
    </source>
</evidence>
<feature type="transmembrane region" description="Helical" evidence="8">
    <location>
        <begin position="211"/>
        <end position="236"/>
    </location>
</feature>
<dbReference type="SUPFAM" id="SSF103473">
    <property type="entry name" value="MFS general substrate transporter"/>
    <property type="match status" value="1"/>
</dbReference>
<feature type="transmembrane region" description="Helical" evidence="8">
    <location>
        <begin position="99"/>
        <end position="120"/>
    </location>
</feature>